<dbReference type="Pfam" id="PF12802">
    <property type="entry name" value="MarR_2"/>
    <property type="match status" value="1"/>
</dbReference>
<dbReference type="GO" id="GO:0003677">
    <property type="term" value="F:DNA binding"/>
    <property type="evidence" value="ECO:0007669"/>
    <property type="project" value="UniProtKB-KW"/>
</dbReference>
<accession>A0A6I3KEH5</accession>
<evidence type="ECO:0000259" key="4">
    <source>
        <dbReference type="PROSITE" id="PS50995"/>
    </source>
</evidence>
<evidence type="ECO:0000313" key="6">
    <source>
        <dbReference type="Proteomes" id="UP000440694"/>
    </source>
</evidence>
<keyword evidence="1" id="KW-0805">Transcription regulation</keyword>
<keyword evidence="2" id="KW-0238">DNA-binding</keyword>
<evidence type="ECO:0000313" key="5">
    <source>
        <dbReference type="EMBL" id="MTD93224.1"/>
    </source>
</evidence>
<dbReference type="Proteomes" id="UP000440694">
    <property type="component" value="Unassembled WGS sequence"/>
</dbReference>
<dbReference type="InterPro" id="IPR036390">
    <property type="entry name" value="WH_DNA-bd_sf"/>
</dbReference>
<gene>
    <name evidence="5" type="ORF">GIW81_02615</name>
</gene>
<keyword evidence="3" id="KW-0804">Transcription</keyword>
<dbReference type="InterPro" id="IPR036388">
    <property type="entry name" value="WH-like_DNA-bd_sf"/>
</dbReference>
<proteinExistence type="predicted"/>
<reference evidence="5 6" key="1">
    <citation type="submission" date="2019-11" db="EMBL/GenBank/DDBJ databases">
        <title>Identification of a novel strain.</title>
        <authorList>
            <person name="Xu Q."/>
            <person name="Wang G."/>
        </authorList>
    </citation>
    <scope>NUCLEOTIDE SEQUENCE [LARGE SCALE GENOMIC DNA]</scope>
    <source>
        <strain evidence="6">xq</strain>
    </source>
</reference>
<dbReference type="GO" id="GO:0003700">
    <property type="term" value="F:DNA-binding transcription factor activity"/>
    <property type="evidence" value="ECO:0007669"/>
    <property type="project" value="InterPro"/>
</dbReference>
<protein>
    <submittedName>
        <fullName evidence="5">MarR family transcriptional regulator</fullName>
    </submittedName>
</protein>
<sequence length="199" mass="21794">MDMRCLGGAARTVNRLCRLGQARAWNLGHFSPSTELQDGAGCNLSVHIRHIARKGMLTVNFSTLHLLHRVHQCAGELFQTHMNGLDVTTTQYTVLVAAAEREGLSQQDIINATGIDRSTVSQVVQLLIRKGLLKRRRTRHDARAYAITLTEAGQKVLEASEPIVGRIEQALVEALPATRAKLFVSNLKAIVAALEPAKT</sequence>
<feature type="domain" description="HTH marR-type" evidence="4">
    <location>
        <begin position="60"/>
        <end position="192"/>
    </location>
</feature>
<name>A0A6I3KEH5_9HYPH</name>
<organism evidence="5 6">
    <name type="scientific">Hyphomicrobium album</name>
    <dbReference type="NCBI Taxonomy" id="2665159"/>
    <lineage>
        <taxon>Bacteria</taxon>
        <taxon>Pseudomonadati</taxon>
        <taxon>Pseudomonadota</taxon>
        <taxon>Alphaproteobacteria</taxon>
        <taxon>Hyphomicrobiales</taxon>
        <taxon>Hyphomicrobiaceae</taxon>
        <taxon>Hyphomicrobium</taxon>
    </lineage>
</organism>
<comment type="caution">
    <text evidence="5">The sequence shown here is derived from an EMBL/GenBank/DDBJ whole genome shotgun (WGS) entry which is preliminary data.</text>
</comment>
<dbReference type="PANTHER" id="PTHR42756">
    <property type="entry name" value="TRANSCRIPTIONAL REGULATOR, MARR"/>
    <property type="match status" value="1"/>
</dbReference>
<dbReference type="SMART" id="SM00347">
    <property type="entry name" value="HTH_MARR"/>
    <property type="match status" value="1"/>
</dbReference>
<dbReference type="InterPro" id="IPR000835">
    <property type="entry name" value="HTH_MarR-typ"/>
</dbReference>
<dbReference type="Gene3D" id="1.10.10.10">
    <property type="entry name" value="Winged helix-like DNA-binding domain superfamily/Winged helix DNA-binding domain"/>
    <property type="match status" value="1"/>
</dbReference>
<keyword evidence="6" id="KW-1185">Reference proteome</keyword>
<dbReference type="AlphaFoldDB" id="A0A6I3KEH5"/>
<evidence type="ECO:0000256" key="1">
    <source>
        <dbReference type="ARBA" id="ARBA00023015"/>
    </source>
</evidence>
<dbReference type="PRINTS" id="PR00598">
    <property type="entry name" value="HTHMARR"/>
</dbReference>
<evidence type="ECO:0000256" key="2">
    <source>
        <dbReference type="ARBA" id="ARBA00023125"/>
    </source>
</evidence>
<dbReference type="SUPFAM" id="SSF46785">
    <property type="entry name" value="Winged helix' DNA-binding domain"/>
    <property type="match status" value="1"/>
</dbReference>
<dbReference type="PANTHER" id="PTHR42756:SF1">
    <property type="entry name" value="TRANSCRIPTIONAL REPRESSOR OF EMRAB OPERON"/>
    <property type="match status" value="1"/>
</dbReference>
<evidence type="ECO:0000256" key="3">
    <source>
        <dbReference type="ARBA" id="ARBA00023163"/>
    </source>
</evidence>
<dbReference type="PROSITE" id="PS50995">
    <property type="entry name" value="HTH_MARR_2"/>
    <property type="match status" value="1"/>
</dbReference>
<dbReference type="EMBL" id="WMBQ01000001">
    <property type="protein sequence ID" value="MTD93224.1"/>
    <property type="molecule type" value="Genomic_DNA"/>
</dbReference>